<dbReference type="GO" id="GO:0004540">
    <property type="term" value="F:RNA nuclease activity"/>
    <property type="evidence" value="ECO:0007669"/>
    <property type="project" value="InterPro"/>
</dbReference>
<keyword evidence="2" id="KW-0732">Signal</keyword>
<protein>
    <recommendedName>
        <fullName evidence="3">HTH OST-type domain-containing protein</fullName>
    </recommendedName>
</protein>
<feature type="domain" description="HTH OST-type" evidence="3">
    <location>
        <begin position="297"/>
        <end position="369"/>
    </location>
</feature>
<evidence type="ECO:0000256" key="2">
    <source>
        <dbReference type="SAM" id="SignalP"/>
    </source>
</evidence>
<evidence type="ECO:0000259" key="3">
    <source>
        <dbReference type="PROSITE" id="PS51644"/>
    </source>
</evidence>
<dbReference type="CDD" id="cd08824">
    <property type="entry name" value="LOTUS"/>
    <property type="match status" value="1"/>
</dbReference>
<feature type="signal peptide" evidence="2">
    <location>
        <begin position="1"/>
        <end position="18"/>
    </location>
</feature>
<reference evidence="4" key="1">
    <citation type="submission" date="2018-04" db="EMBL/GenBank/DDBJ databases">
        <title>WGS assembly of Panicum hallii.</title>
        <authorList>
            <person name="Lovell J."/>
            <person name="Jenkins J."/>
            <person name="Lowry D."/>
            <person name="Mamidi S."/>
            <person name="Sreedasyam A."/>
            <person name="Weng X."/>
            <person name="Barry K."/>
            <person name="Bonette J."/>
            <person name="Campitelli B."/>
            <person name="Daum C."/>
            <person name="Gordon S."/>
            <person name="Gould B."/>
            <person name="Lipzen A."/>
            <person name="Macqueen A."/>
            <person name="Palacio-Mejia J."/>
            <person name="Plott C."/>
            <person name="Shakirov E."/>
            <person name="Shu S."/>
            <person name="Yoshinaga Y."/>
            <person name="Zane M."/>
            <person name="Rokhsar D."/>
            <person name="Grimwood J."/>
            <person name="Schmutz J."/>
            <person name="Juenger T."/>
        </authorList>
    </citation>
    <scope>NUCLEOTIDE SEQUENCE [LARGE SCALE GENOMIC DNA]</scope>
    <source>
        <strain evidence="4">FIL2</strain>
    </source>
</reference>
<dbReference type="CDD" id="cd10910">
    <property type="entry name" value="PIN_limkain_b1_N_like"/>
    <property type="match status" value="1"/>
</dbReference>
<dbReference type="PROSITE" id="PS51644">
    <property type="entry name" value="HTH_OST"/>
    <property type="match status" value="1"/>
</dbReference>
<dbReference type="InterPro" id="IPR041966">
    <property type="entry name" value="LOTUS-like"/>
</dbReference>
<name>A0A2S3ICL9_9POAL</name>
<organism evidence="4">
    <name type="scientific">Panicum hallii</name>
    <dbReference type="NCBI Taxonomy" id="206008"/>
    <lineage>
        <taxon>Eukaryota</taxon>
        <taxon>Viridiplantae</taxon>
        <taxon>Streptophyta</taxon>
        <taxon>Embryophyta</taxon>
        <taxon>Tracheophyta</taxon>
        <taxon>Spermatophyta</taxon>
        <taxon>Magnoliopsida</taxon>
        <taxon>Liliopsida</taxon>
        <taxon>Poales</taxon>
        <taxon>Poaceae</taxon>
        <taxon>PACMAD clade</taxon>
        <taxon>Panicoideae</taxon>
        <taxon>Panicodae</taxon>
        <taxon>Paniceae</taxon>
        <taxon>Panicinae</taxon>
        <taxon>Panicum</taxon>
        <taxon>Panicum sect. Panicum</taxon>
    </lineage>
</organism>
<dbReference type="Pfam" id="PF12872">
    <property type="entry name" value="OST-HTH"/>
    <property type="match status" value="1"/>
</dbReference>
<dbReference type="InterPro" id="IPR021139">
    <property type="entry name" value="NYN"/>
</dbReference>
<feature type="compositionally biased region" description="Polar residues" evidence="1">
    <location>
        <begin position="415"/>
        <end position="424"/>
    </location>
</feature>
<gene>
    <name evidence="4" type="ORF">PAHAL_8G040400</name>
</gene>
<evidence type="ECO:0000313" key="4">
    <source>
        <dbReference type="EMBL" id="PAN41396.1"/>
    </source>
</evidence>
<dbReference type="InterPro" id="IPR025605">
    <property type="entry name" value="OST-HTH/LOTUS_dom"/>
</dbReference>
<dbReference type="Proteomes" id="UP000243499">
    <property type="component" value="Chromosome 8"/>
</dbReference>
<evidence type="ECO:0000256" key="1">
    <source>
        <dbReference type="SAM" id="MobiDB-lite"/>
    </source>
</evidence>
<feature type="region of interest" description="Disordered" evidence="1">
    <location>
        <begin position="397"/>
        <end position="490"/>
    </location>
</feature>
<dbReference type="Pfam" id="PF01936">
    <property type="entry name" value="NYN"/>
    <property type="match status" value="1"/>
</dbReference>
<dbReference type="Gramene" id="PAN41396">
    <property type="protein sequence ID" value="PAN41396"/>
    <property type="gene ID" value="PAHAL_8G040400"/>
</dbReference>
<dbReference type="GO" id="GO:0005777">
    <property type="term" value="C:peroxisome"/>
    <property type="evidence" value="ECO:0007669"/>
    <property type="project" value="InterPro"/>
</dbReference>
<accession>A0A2S3ICL9</accession>
<dbReference type="Gene3D" id="3.30.420.610">
    <property type="entry name" value="LOTUS domain-like"/>
    <property type="match status" value="1"/>
</dbReference>
<dbReference type="GO" id="GO:0010468">
    <property type="term" value="P:regulation of gene expression"/>
    <property type="evidence" value="ECO:0007669"/>
    <property type="project" value="InterPro"/>
</dbReference>
<dbReference type="AlphaFoldDB" id="A0A2S3ICL9"/>
<dbReference type="PANTHER" id="PTHR14379">
    <property type="entry name" value="LIMKAIN B LKAP"/>
    <property type="match status" value="1"/>
</dbReference>
<dbReference type="PANTHER" id="PTHR14379:SF91">
    <property type="entry name" value="EXPRESSED PROTEIN"/>
    <property type="match status" value="1"/>
</dbReference>
<feature type="chain" id="PRO_5015608529" description="HTH OST-type domain-containing protein" evidence="2">
    <location>
        <begin position="19"/>
        <end position="542"/>
    </location>
</feature>
<sequence>MMLSLCSRLLIITLAGLGHVSGPGPAQEGLPCASQSPCGQRPRAAAMFACRVRHLLGVLPRGLAPHAPSPSWHGAAARRHYRQLQEEEWEEDERGESRAVKVTVWWDLQRCRLPRRVDPRCLGARVTAALRRAGIRGPVEITAFGDATRIPTAEQEALTVTGVALSHVPSSGKDGSYRSLMPDIVSWIAQNPPPAHFLLISGDEEFASILHRLRMSNYNVLVSCPDVGSKMLRSAATFMWPWEPLVRGVDLEPKYINQPPDGLSPSWYGQYREYGHDPLLKPKKRMALRQYAKEHKVPKSVVIGIKQVLHFYPEGISVSNLRQELLRINVFIDKGFFGFRRFSALLKAMPDVVKFIDPLPGDTQPAVVGVFKSSVVSSEQSDFNGMDSAQSSIIEEKHHYESESESESEELSSLFDQPSLSELPSCTEKKTLETEVPSSPSEQLSRDHRKAPGLTELAEPPSNNVEADVTLTEDVPSPPSDAPSVGQGNAAAVDLVNKTEQPVNHMEADKVDAAGTPSSSGVQGNISNKRGLFGRISSLWNG</sequence>
<dbReference type="InterPro" id="IPR024768">
    <property type="entry name" value="Marf1"/>
</dbReference>
<dbReference type="EMBL" id="CM008053">
    <property type="protein sequence ID" value="PAN41396.1"/>
    <property type="molecule type" value="Genomic_DNA"/>
</dbReference>
<proteinExistence type="predicted"/>